<dbReference type="InterPro" id="IPR036910">
    <property type="entry name" value="HMG_box_dom_sf"/>
</dbReference>
<feature type="domain" description="HMG box" evidence="5">
    <location>
        <begin position="57"/>
        <end position="126"/>
    </location>
</feature>
<evidence type="ECO:0000313" key="6">
    <source>
        <dbReference type="EMBL" id="JAT53386.1"/>
    </source>
</evidence>
<dbReference type="AlphaFoldDB" id="A0A1D1YFJ0"/>
<dbReference type="SMART" id="SM00398">
    <property type="entry name" value="HMG"/>
    <property type="match status" value="1"/>
</dbReference>
<dbReference type="InterPro" id="IPR050140">
    <property type="entry name" value="SRY-related_HMG-box_TF-like"/>
</dbReference>
<dbReference type="InterPro" id="IPR009071">
    <property type="entry name" value="HMG_box_dom"/>
</dbReference>
<evidence type="ECO:0000256" key="1">
    <source>
        <dbReference type="ARBA" id="ARBA00023125"/>
    </source>
</evidence>
<feature type="compositionally biased region" description="Basic residues" evidence="4">
    <location>
        <begin position="136"/>
        <end position="147"/>
    </location>
</feature>
<evidence type="ECO:0000256" key="3">
    <source>
        <dbReference type="PROSITE-ProRule" id="PRU00267"/>
    </source>
</evidence>
<evidence type="ECO:0000256" key="4">
    <source>
        <dbReference type="SAM" id="MobiDB-lite"/>
    </source>
</evidence>
<dbReference type="SUPFAM" id="SSF47095">
    <property type="entry name" value="HMG-box"/>
    <property type="match status" value="1"/>
</dbReference>
<dbReference type="PANTHER" id="PTHR10270:SF161">
    <property type="entry name" value="SEX-DETERMINING REGION Y PROTEIN"/>
    <property type="match status" value="1"/>
</dbReference>
<gene>
    <name evidence="6" type="primary">ste11_1</name>
    <name evidence="6" type="ORF">g.41208</name>
</gene>
<sequence>MLIFHDELISSQESHPLLTNPPYNLTLSVTELTTPKKPKEKVVSNAGAVDSEEEVTIPRPHNAFIIFRNDFAAKIKNSTSQKISIRVISQMASKQWKKENEVVKLFFKLLADMYQHRHRILYPDYKYSPRFNAEKKSKRKRSRKMRAKKEDSKDKKKGRIITWYIHDNIDKNTRSDDTIDTFRYTDLNICNPEDLNKNVEIPQKTYQPATFINYTASPTTPLMLHSTTTSSVTPQINYHHYNVNENNSFYEANSDNGSSHYGDVSSPLSYAHLEPLEMSSPCSSPPSDEYNVFLTEPSNCVEKNIPLSPFGFSLFDLADEQNFFGI</sequence>
<organism evidence="6">
    <name type="scientific">Anthurium amnicola</name>
    <dbReference type="NCBI Taxonomy" id="1678845"/>
    <lineage>
        <taxon>Eukaryota</taxon>
        <taxon>Viridiplantae</taxon>
        <taxon>Streptophyta</taxon>
        <taxon>Embryophyta</taxon>
        <taxon>Tracheophyta</taxon>
        <taxon>Spermatophyta</taxon>
        <taxon>Magnoliopsida</taxon>
        <taxon>Liliopsida</taxon>
        <taxon>Araceae</taxon>
        <taxon>Pothoideae</taxon>
        <taxon>Potheae</taxon>
        <taxon>Anthurium</taxon>
    </lineage>
</organism>
<keyword evidence="3" id="KW-0539">Nucleus</keyword>
<name>A0A1D1YFJ0_9ARAE</name>
<accession>A0A1D1YFJ0</accession>
<dbReference type="GO" id="GO:0030154">
    <property type="term" value="P:cell differentiation"/>
    <property type="evidence" value="ECO:0007669"/>
    <property type="project" value="TreeGrafter"/>
</dbReference>
<dbReference type="GO" id="GO:0000978">
    <property type="term" value="F:RNA polymerase II cis-regulatory region sequence-specific DNA binding"/>
    <property type="evidence" value="ECO:0007669"/>
    <property type="project" value="TreeGrafter"/>
</dbReference>
<proteinExistence type="predicted"/>
<dbReference type="PANTHER" id="PTHR10270">
    <property type="entry name" value="SOX TRANSCRIPTION FACTOR"/>
    <property type="match status" value="1"/>
</dbReference>
<keyword evidence="1 3" id="KW-0238">DNA-binding</keyword>
<dbReference type="Gene3D" id="1.10.30.10">
    <property type="entry name" value="High mobility group box domain"/>
    <property type="match status" value="1"/>
</dbReference>
<dbReference type="CDD" id="cd01389">
    <property type="entry name" value="HMG-box_ROX1-like"/>
    <property type="match status" value="1"/>
</dbReference>
<keyword evidence="2" id="KW-0804">Transcription</keyword>
<feature type="DNA-binding region" description="HMG box" evidence="3">
    <location>
        <begin position="57"/>
        <end position="126"/>
    </location>
</feature>
<dbReference type="GO" id="GO:0001228">
    <property type="term" value="F:DNA-binding transcription activator activity, RNA polymerase II-specific"/>
    <property type="evidence" value="ECO:0007669"/>
    <property type="project" value="TreeGrafter"/>
</dbReference>
<reference evidence="6" key="1">
    <citation type="submission" date="2015-07" db="EMBL/GenBank/DDBJ databases">
        <title>Transcriptome Assembly of Anthurium amnicola.</title>
        <authorList>
            <person name="Suzuki J."/>
        </authorList>
    </citation>
    <scope>NUCLEOTIDE SEQUENCE</scope>
</reference>
<evidence type="ECO:0000259" key="5">
    <source>
        <dbReference type="PROSITE" id="PS50118"/>
    </source>
</evidence>
<evidence type="ECO:0000256" key="2">
    <source>
        <dbReference type="ARBA" id="ARBA00023163"/>
    </source>
</evidence>
<dbReference type="EMBL" id="GDJX01014550">
    <property type="protein sequence ID" value="JAT53386.1"/>
    <property type="molecule type" value="Transcribed_RNA"/>
</dbReference>
<dbReference type="PROSITE" id="PS50118">
    <property type="entry name" value="HMG_BOX_2"/>
    <property type="match status" value="1"/>
</dbReference>
<dbReference type="GO" id="GO:0005634">
    <property type="term" value="C:nucleus"/>
    <property type="evidence" value="ECO:0007669"/>
    <property type="project" value="UniProtKB-UniRule"/>
</dbReference>
<feature type="region of interest" description="Disordered" evidence="4">
    <location>
        <begin position="132"/>
        <end position="153"/>
    </location>
</feature>
<protein>
    <submittedName>
        <fullName evidence="6">Transcription factor ste11</fullName>
    </submittedName>
</protein>
<dbReference type="Pfam" id="PF00505">
    <property type="entry name" value="HMG_box"/>
    <property type="match status" value="1"/>
</dbReference>